<feature type="domain" description="Heme haloperoxidase family profile" evidence="8">
    <location>
        <begin position="23"/>
        <end position="57"/>
    </location>
</feature>
<evidence type="ECO:0000256" key="2">
    <source>
        <dbReference type="ARBA" id="ARBA00022559"/>
    </source>
</evidence>
<dbReference type="SUPFAM" id="SSF47571">
    <property type="entry name" value="Cloroperoxidase"/>
    <property type="match status" value="1"/>
</dbReference>
<dbReference type="InterPro" id="IPR036851">
    <property type="entry name" value="Chloroperoxidase-like_sf"/>
</dbReference>
<organism evidence="9 10">
    <name type="scientific">Clohesyomyces aquaticus</name>
    <dbReference type="NCBI Taxonomy" id="1231657"/>
    <lineage>
        <taxon>Eukaryota</taxon>
        <taxon>Fungi</taxon>
        <taxon>Dikarya</taxon>
        <taxon>Ascomycota</taxon>
        <taxon>Pezizomycotina</taxon>
        <taxon>Dothideomycetes</taxon>
        <taxon>Pleosporomycetidae</taxon>
        <taxon>Pleosporales</taxon>
        <taxon>Lindgomycetaceae</taxon>
        <taxon>Clohesyomyces</taxon>
    </lineage>
</organism>
<evidence type="ECO:0000313" key="9">
    <source>
        <dbReference type="EMBL" id="ORY19713.1"/>
    </source>
</evidence>
<evidence type="ECO:0000256" key="7">
    <source>
        <dbReference type="ARBA" id="ARBA00025795"/>
    </source>
</evidence>
<keyword evidence="3" id="KW-0349">Heme</keyword>
<evidence type="ECO:0000256" key="6">
    <source>
        <dbReference type="ARBA" id="ARBA00023004"/>
    </source>
</evidence>
<evidence type="ECO:0000256" key="4">
    <source>
        <dbReference type="ARBA" id="ARBA00022723"/>
    </source>
</evidence>
<dbReference type="AlphaFoldDB" id="A0A1Y2AAY5"/>
<dbReference type="GO" id="GO:0004601">
    <property type="term" value="F:peroxidase activity"/>
    <property type="evidence" value="ECO:0007669"/>
    <property type="project" value="UniProtKB-KW"/>
</dbReference>
<dbReference type="GO" id="GO:0046872">
    <property type="term" value="F:metal ion binding"/>
    <property type="evidence" value="ECO:0007669"/>
    <property type="project" value="UniProtKB-KW"/>
</dbReference>
<dbReference type="Gene3D" id="1.10.489.10">
    <property type="entry name" value="Chloroperoxidase-like"/>
    <property type="match status" value="2"/>
</dbReference>
<comment type="caution">
    <text evidence="9">The sequence shown here is derived from an EMBL/GenBank/DDBJ whole genome shotgun (WGS) entry which is preliminary data.</text>
</comment>
<accession>A0A1Y2AAY5</accession>
<keyword evidence="10" id="KW-1185">Reference proteome</keyword>
<dbReference type="Pfam" id="PF01328">
    <property type="entry name" value="Peroxidase_2"/>
    <property type="match status" value="1"/>
</dbReference>
<reference evidence="9 10" key="1">
    <citation type="submission" date="2016-07" db="EMBL/GenBank/DDBJ databases">
        <title>Pervasive Adenine N6-methylation of Active Genes in Fungi.</title>
        <authorList>
            <consortium name="DOE Joint Genome Institute"/>
            <person name="Mondo S.J."/>
            <person name="Dannebaum R.O."/>
            <person name="Kuo R.C."/>
            <person name="Labutti K."/>
            <person name="Haridas S."/>
            <person name="Kuo A."/>
            <person name="Salamov A."/>
            <person name="Ahrendt S.R."/>
            <person name="Lipzen A."/>
            <person name="Sullivan W."/>
            <person name="Andreopoulos W.B."/>
            <person name="Clum A."/>
            <person name="Lindquist E."/>
            <person name="Daum C."/>
            <person name="Ramamoorthy G.K."/>
            <person name="Gryganskyi A."/>
            <person name="Culley D."/>
            <person name="Magnuson J.K."/>
            <person name="James T.Y."/>
            <person name="O'Malley M.A."/>
            <person name="Stajich J.E."/>
            <person name="Spatafora J.W."/>
            <person name="Visel A."/>
            <person name="Grigoriev I.V."/>
        </authorList>
    </citation>
    <scope>NUCLEOTIDE SEQUENCE [LARGE SCALE GENOMIC DNA]</scope>
    <source>
        <strain evidence="9 10">CBS 115471</strain>
    </source>
</reference>
<keyword evidence="5" id="KW-0560">Oxidoreductase</keyword>
<keyword evidence="4" id="KW-0479">Metal-binding</keyword>
<proteinExistence type="inferred from homology"/>
<name>A0A1Y2AAY5_9PLEO</name>
<comment type="similarity">
    <text evidence="7">Belongs to the chloroperoxidase family.</text>
</comment>
<dbReference type="InterPro" id="IPR000028">
    <property type="entry name" value="Chloroperoxidase"/>
</dbReference>
<evidence type="ECO:0000256" key="1">
    <source>
        <dbReference type="ARBA" id="ARBA00001970"/>
    </source>
</evidence>
<dbReference type="Proteomes" id="UP000193144">
    <property type="component" value="Unassembled WGS sequence"/>
</dbReference>
<dbReference type="PANTHER" id="PTHR33577">
    <property type="entry name" value="STERIGMATOCYSTIN BIOSYNTHESIS PEROXIDASE STCC-RELATED"/>
    <property type="match status" value="1"/>
</dbReference>
<keyword evidence="2" id="KW-0575">Peroxidase</keyword>
<comment type="cofactor">
    <cofactor evidence="1">
        <name>heme b</name>
        <dbReference type="ChEBI" id="CHEBI:60344"/>
    </cofactor>
</comment>
<protein>
    <recommendedName>
        <fullName evidence="8">Heme haloperoxidase family profile domain-containing protein</fullName>
    </recommendedName>
</protein>
<evidence type="ECO:0000256" key="5">
    <source>
        <dbReference type="ARBA" id="ARBA00023002"/>
    </source>
</evidence>
<dbReference type="STRING" id="1231657.A0A1Y2AAY5"/>
<evidence type="ECO:0000256" key="3">
    <source>
        <dbReference type="ARBA" id="ARBA00022617"/>
    </source>
</evidence>
<dbReference type="EMBL" id="MCFA01000001">
    <property type="protein sequence ID" value="ORY19713.1"/>
    <property type="molecule type" value="Genomic_DNA"/>
</dbReference>
<gene>
    <name evidence="9" type="ORF">BCR34DRAFT_1268</name>
</gene>
<evidence type="ECO:0000259" key="8">
    <source>
        <dbReference type="Pfam" id="PF01328"/>
    </source>
</evidence>
<keyword evidence="6" id="KW-0408">Iron</keyword>
<dbReference type="PANTHER" id="PTHR33577:SF9">
    <property type="entry name" value="PEROXIDASE STCC"/>
    <property type="match status" value="1"/>
</dbReference>
<sequence>MKIKLAILAITGIGSGLRLDFGQWHPLVPGDVRSPCPALNSLANHCFLPCDGKNLSVPLVERQKGPKLMHRIPDKVNSYTESAIYRQVLNNPKTRLTPLQFVKVFFEEEQLPYSEGWRTPQEVVHSFTFLANVLPMALATPEKDNMTGRMDADAFRGLKFLKS</sequence>
<evidence type="ECO:0000313" key="10">
    <source>
        <dbReference type="Proteomes" id="UP000193144"/>
    </source>
</evidence>
<dbReference type="OrthoDB" id="407298at2759"/>